<dbReference type="Proteomes" id="UP000798662">
    <property type="component" value="Chromosome 1"/>
</dbReference>
<evidence type="ECO:0000313" key="2">
    <source>
        <dbReference type="Proteomes" id="UP000798662"/>
    </source>
</evidence>
<comment type="caution">
    <text evidence="1">The sequence shown here is derived from an EMBL/GenBank/DDBJ whole genome shotgun (WGS) entry which is preliminary data.</text>
</comment>
<proteinExistence type="predicted"/>
<organism evidence="1 2">
    <name type="scientific">Pyropia yezoensis</name>
    <name type="common">Susabi-nori</name>
    <name type="synonym">Porphyra yezoensis</name>
    <dbReference type="NCBI Taxonomy" id="2788"/>
    <lineage>
        <taxon>Eukaryota</taxon>
        <taxon>Rhodophyta</taxon>
        <taxon>Bangiophyceae</taxon>
        <taxon>Bangiales</taxon>
        <taxon>Bangiaceae</taxon>
        <taxon>Pyropia</taxon>
    </lineage>
</organism>
<protein>
    <submittedName>
        <fullName evidence="1">Uncharacterized protein</fullName>
    </submittedName>
</protein>
<reference evidence="1" key="1">
    <citation type="submission" date="2019-11" db="EMBL/GenBank/DDBJ databases">
        <title>Nori genome reveals adaptations in red seaweeds to the harsh intertidal environment.</title>
        <authorList>
            <person name="Wang D."/>
            <person name="Mao Y."/>
        </authorList>
    </citation>
    <scope>NUCLEOTIDE SEQUENCE</scope>
    <source>
        <tissue evidence="1">Gametophyte</tissue>
    </source>
</reference>
<sequence>MAATATASAPATALTTAAARTTTAAARTTAAAARATTPGAVAAPAVRAAFVGATAWRVVPPPGHRCLSSRRLAAGGPAHVRPAVAAAAAARRSPLCVAAAATMGSSATADADAGLAANPAATDPTGRGGGPLPPTPSAAILKYVTAEAAAAAVVGGGGGPAPACIVVGTHAALCSGGGGGDGGGSLSPPVAAALPAAAADVAAAWLASPAASGDSGGVLSFPVLGAAGQLVPVALVVLPARTSRHNCPAAPHVAAERLRGLLAEAAGGGRGGSSGDAAAPLAAGAGGPASNGNGDSDEAASSPRGAVVTILTTAAGVVPLGLAVARCLPLGGRKMGIGATGGTAATVRVALVSATIGDAAASDGGDDWADAAALLPHLAAGVRRAGWWTDAPPNEFTTDAFVAESAAAVDRLRAAGHGGGLTVEVKRAAALAKGGFGGLEGVGRAAADAGREPALVVLTYTPGPGATGARVALVGKGIVFDTGGLSIKSRVGMCGMRGDCGGAAAVLAAFEAAVAGGVVRGGGDDDPGAIASLSAVLCIAENAVGPRALRPDDIISMYSRRTVMINNTDAEGRLVLGDGVAYAARDLRATTVIDIATLTGAQGIATGKRHAAVMSSAAALEAAAIAAGRTTGDLTHAVPYCPEFFLKEFSTPAAAMLNSVRDRSNAQVSCAGAFIGSHLPSGWIERGGGWLHVDCAAPAEGGTGYGVALLVELLRSYREGQEE</sequence>
<accession>A0ACC3BIQ9</accession>
<dbReference type="EMBL" id="CM020618">
    <property type="protein sequence ID" value="KAK1857836.1"/>
    <property type="molecule type" value="Genomic_DNA"/>
</dbReference>
<name>A0ACC3BIQ9_PYRYE</name>
<evidence type="ECO:0000313" key="1">
    <source>
        <dbReference type="EMBL" id="KAK1857836.1"/>
    </source>
</evidence>
<gene>
    <name evidence="1" type="ORF">I4F81_000450</name>
</gene>
<keyword evidence="2" id="KW-1185">Reference proteome</keyword>